<dbReference type="Gene3D" id="3.40.50.300">
    <property type="entry name" value="P-loop containing nucleotide triphosphate hydrolases"/>
    <property type="match status" value="1"/>
</dbReference>
<reference evidence="7" key="1">
    <citation type="submission" date="2020-03" db="EMBL/GenBank/DDBJ databases">
        <title>Genome of Pelagibius litoralis DSM 21314T.</title>
        <authorList>
            <person name="Wang G."/>
        </authorList>
    </citation>
    <scope>NUCLEOTIDE SEQUENCE</scope>
    <source>
        <strain evidence="7">DSM 21314</strain>
    </source>
</reference>
<dbReference type="Pfam" id="PF00005">
    <property type="entry name" value="ABC_tran"/>
    <property type="match status" value="1"/>
</dbReference>
<evidence type="ECO:0000256" key="5">
    <source>
        <dbReference type="ARBA" id="ARBA00022970"/>
    </source>
</evidence>
<evidence type="ECO:0000256" key="1">
    <source>
        <dbReference type="ARBA" id="ARBA00005417"/>
    </source>
</evidence>
<keyword evidence="8" id="KW-1185">Reference proteome</keyword>
<dbReference type="InterPro" id="IPR017780">
    <property type="entry name" value="ABC_transptr_urea_ATP-bd_UrtE"/>
</dbReference>
<dbReference type="GO" id="GO:0005524">
    <property type="term" value="F:ATP binding"/>
    <property type="evidence" value="ECO:0007669"/>
    <property type="project" value="UniProtKB-KW"/>
</dbReference>
<dbReference type="PANTHER" id="PTHR43820">
    <property type="entry name" value="HIGH-AFFINITY BRANCHED-CHAIN AMINO ACID TRANSPORT ATP-BINDING PROTEIN LIVF"/>
    <property type="match status" value="1"/>
</dbReference>
<dbReference type="NCBIfam" id="TIGR03410">
    <property type="entry name" value="urea_trans_UrtE"/>
    <property type="match status" value="1"/>
</dbReference>
<sequence>MLELENVTAYYGNSPALQNVDMHVESGEFMSVLGRNGGGKTTLMRAILGLMDKVTGSIELDGKEINNKRTDQRALAGIGYVPQGRGILPKFTVRENLMMGTFASQSNSGTINEWVFELFPILRDFLGRRGGNLSGGQQQQLAIARALLSDPKVILLDEPTEGIQPNIVEQIEEVLVKLNREHRITVVLVEQNVEFARRASQKFVLLDRGSVASHGSIDELSDDLVHRHMAV</sequence>
<keyword evidence="4 7" id="KW-0067">ATP-binding</keyword>
<evidence type="ECO:0000259" key="6">
    <source>
        <dbReference type="PROSITE" id="PS50893"/>
    </source>
</evidence>
<gene>
    <name evidence="7" type="primary">urtE</name>
    <name evidence="7" type="ORF">HBA54_14925</name>
</gene>
<evidence type="ECO:0000313" key="7">
    <source>
        <dbReference type="EMBL" id="NIA69896.1"/>
    </source>
</evidence>
<dbReference type="EMBL" id="JAAQPH010000011">
    <property type="protein sequence ID" value="NIA69896.1"/>
    <property type="molecule type" value="Genomic_DNA"/>
</dbReference>
<keyword evidence="3" id="KW-0547">Nucleotide-binding</keyword>
<protein>
    <submittedName>
        <fullName evidence="7">Urea ABC transporter ATP-binding subunit UrtE</fullName>
    </submittedName>
</protein>
<dbReference type="AlphaFoldDB" id="A0A967EYQ6"/>
<dbReference type="GO" id="GO:0015807">
    <property type="term" value="P:L-amino acid transport"/>
    <property type="evidence" value="ECO:0007669"/>
    <property type="project" value="TreeGrafter"/>
</dbReference>
<dbReference type="PROSITE" id="PS50893">
    <property type="entry name" value="ABC_TRANSPORTER_2"/>
    <property type="match status" value="1"/>
</dbReference>
<comment type="caution">
    <text evidence="7">The sequence shown here is derived from an EMBL/GenBank/DDBJ whole genome shotgun (WGS) entry which is preliminary data.</text>
</comment>
<dbReference type="RefSeq" id="WP_167225975.1">
    <property type="nucleotide sequence ID" value="NZ_JAAQPH010000011.1"/>
</dbReference>
<evidence type="ECO:0000256" key="4">
    <source>
        <dbReference type="ARBA" id="ARBA00022840"/>
    </source>
</evidence>
<evidence type="ECO:0000256" key="2">
    <source>
        <dbReference type="ARBA" id="ARBA00022448"/>
    </source>
</evidence>
<dbReference type="InterPro" id="IPR052156">
    <property type="entry name" value="BCAA_Transport_ATP-bd_LivF"/>
</dbReference>
<dbReference type="SMART" id="SM00382">
    <property type="entry name" value="AAA"/>
    <property type="match status" value="1"/>
</dbReference>
<keyword evidence="5" id="KW-0029">Amino-acid transport</keyword>
<dbReference type="InterPro" id="IPR003593">
    <property type="entry name" value="AAA+_ATPase"/>
</dbReference>
<dbReference type="InterPro" id="IPR003439">
    <property type="entry name" value="ABC_transporter-like_ATP-bd"/>
</dbReference>
<keyword evidence="2" id="KW-0813">Transport</keyword>
<comment type="similarity">
    <text evidence="1">Belongs to the ABC transporter superfamily.</text>
</comment>
<dbReference type="InterPro" id="IPR027417">
    <property type="entry name" value="P-loop_NTPase"/>
</dbReference>
<dbReference type="PANTHER" id="PTHR43820:SF5">
    <property type="entry name" value="HIGH-AFFINITY BRANCHED-CHAIN AMINO ACID TRANSPORT ATP-BINDING PROTEIN"/>
    <property type="match status" value="1"/>
</dbReference>
<dbReference type="GO" id="GO:0015658">
    <property type="term" value="F:branched-chain amino acid transmembrane transporter activity"/>
    <property type="evidence" value="ECO:0007669"/>
    <property type="project" value="TreeGrafter"/>
</dbReference>
<organism evidence="7 8">
    <name type="scientific">Pelagibius litoralis</name>
    <dbReference type="NCBI Taxonomy" id="374515"/>
    <lineage>
        <taxon>Bacteria</taxon>
        <taxon>Pseudomonadati</taxon>
        <taxon>Pseudomonadota</taxon>
        <taxon>Alphaproteobacteria</taxon>
        <taxon>Rhodospirillales</taxon>
        <taxon>Rhodovibrionaceae</taxon>
        <taxon>Pelagibius</taxon>
    </lineage>
</organism>
<evidence type="ECO:0000256" key="3">
    <source>
        <dbReference type="ARBA" id="ARBA00022741"/>
    </source>
</evidence>
<dbReference type="GO" id="GO:0016887">
    <property type="term" value="F:ATP hydrolysis activity"/>
    <property type="evidence" value="ECO:0007669"/>
    <property type="project" value="InterPro"/>
</dbReference>
<feature type="domain" description="ABC transporter" evidence="6">
    <location>
        <begin position="2"/>
        <end position="231"/>
    </location>
</feature>
<dbReference type="SUPFAM" id="SSF52540">
    <property type="entry name" value="P-loop containing nucleoside triphosphate hydrolases"/>
    <property type="match status" value="1"/>
</dbReference>
<name>A0A967EYQ6_9PROT</name>
<accession>A0A967EYQ6</accession>
<dbReference type="CDD" id="cd03224">
    <property type="entry name" value="ABC_TM1139_LivF_branched"/>
    <property type="match status" value="1"/>
</dbReference>
<evidence type="ECO:0000313" key="8">
    <source>
        <dbReference type="Proteomes" id="UP000761264"/>
    </source>
</evidence>
<dbReference type="Proteomes" id="UP000761264">
    <property type="component" value="Unassembled WGS sequence"/>
</dbReference>
<proteinExistence type="inferred from homology"/>